<name>A0A521EXY2_9BACT</name>
<accession>A0A521EXY2</accession>
<keyword evidence="2" id="KW-1185">Reference proteome</keyword>
<gene>
    <name evidence="1" type="ORF">SAMN06265218_12019</name>
</gene>
<evidence type="ECO:0008006" key="3">
    <source>
        <dbReference type="Google" id="ProtNLM"/>
    </source>
</evidence>
<sequence>MLIASIPAISQTTVNSDSTIHHIPNSTLKTVKGEQIKVGKKQHQPTVIFLLSKPSSMSKGKLFLKYIRLWVETINSKYKGCVSSFLIVQPFKTSFPFYHIQKGKLKNESFPVILDKDGKILDEFGIGVKNELSVIITKGNQEKLLSISVGQNKNYKKEIIKNLDKLILKSVEDTTCKDS</sequence>
<dbReference type="EMBL" id="FXTH01000020">
    <property type="protein sequence ID" value="SMO88696.1"/>
    <property type="molecule type" value="Genomic_DNA"/>
</dbReference>
<dbReference type="RefSeq" id="WP_142715785.1">
    <property type="nucleotide sequence ID" value="NZ_FXTH01000020.1"/>
</dbReference>
<proteinExistence type="predicted"/>
<evidence type="ECO:0000313" key="1">
    <source>
        <dbReference type="EMBL" id="SMO88696.1"/>
    </source>
</evidence>
<evidence type="ECO:0000313" key="2">
    <source>
        <dbReference type="Proteomes" id="UP000317593"/>
    </source>
</evidence>
<reference evidence="1 2" key="1">
    <citation type="submission" date="2017-05" db="EMBL/GenBank/DDBJ databases">
        <authorList>
            <person name="Varghese N."/>
            <person name="Submissions S."/>
        </authorList>
    </citation>
    <scope>NUCLEOTIDE SEQUENCE [LARGE SCALE GENOMIC DNA]</scope>
    <source>
        <strain evidence="1 2">DSM 21194</strain>
    </source>
</reference>
<dbReference type="AlphaFoldDB" id="A0A521EXY2"/>
<dbReference type="Proteomes" id="UP000317593">
    <property type="component" value="Unassembled WGS sequence"/>
</dbReference>
<organism evidence="1 2">
    <name type="scientific">Fodinibius sediminis</name>
    <dbReference type="NCBI Taxonomy" id="1214077"/>
    <lineage>
        <taxon>Bacteria</taxon>
        <taxon>Pseudomonadati</taxon>
        <taxon>Balneolota</taxon>
        <taxon>Balneolia</taxon>
        <taxon>Balneolales</taxon>
        <taxon>Balneolaceae</taxon>
        <taxon>Fodinibius</taxon>
    </lineage>
</organism>
<protein>
    <recommendedName>
        <fullName evidence="3">AhpC/TSA family protein</fullName>
    </recommendedName>
</protein>